<sequence length="116" mass="13220">MTSRPEEDDPRSDANAGVAWFHWYVSRIEAQPKDLPLRCPCCYCRALDERGGFDICPVCFWEDDGQDDHDADVVPGGPNGALSLTQARMNYRQFSACDERSRTQVRPARPEERPDE</sequence>
<proteinExistence type="predicted"/>
<protein>
    <recommendedName>
        <fullName evidence="2">Cysteine-rich CPCC domain-containing protein</fullName>
    </recommendedName>
</protein>
<evidence type="ECO:0000259" key="2">
    <source>
        <dbReference type="Pfam" id="PF14206"/>
    </source>
</evidence>
<dbReference type="AlphaFoldDB" id="A0A5B9WDT5"/>
<dbReference type="EMBL" id="CP042997">
    <property type="protein sequence ID" value="QEH38389.1"/>
    <property type="molecule type" value="Genomic_DNA"/>
</dbReference>
<evidence type="ECO:0000256" key="1">
    <source>
        <dbReference type="SAM" id="MobiDB-lite"/>
    </source>
</evidence>
<reference evidence="3 4" key="1">
    <citation type="submission" date="2019-08" db="EMBL/GenBank/DDBJ databases">
        <title>Deep-cultivation of Planctomycetes and their phenomic and genomic characterization uncovers novel biology.</title>
        <authorList>
            <person name="Wiegand S."/>
            <person name="Jogler M."/>
            <person name="Boedeker C."/>
            <person name="Pinto D."/>
            <person name="Vollmers J."/>
            <person name="Rivas-Marin E."/>
            <person name="Kohn T."/>
            <person name="Peeters S.H."/>
            <person name="Heuer A."/>
            <person name="Rast P."/>
            <person name="Oberbeckmann S."/>
            <person name="Bunk B."/>
            <person name="Jeske O."/>
            <person name="Meyerdierks A."/>
            <person name="Storesund J.E."/>
            <person name="Kallscheuer N."/>
            <person name="Luecker S."/>
            <person name="Lage O.M."/>
            <person name="Pohl T."/>
            <person name="Merkel B.J."/>
            <person name="Hornburger P."/>
            <person name="Mueller R.-W."/>
            <person name="Bruemmer F."/>
            <person name="Labrenz M."/>
            <person name="Spormann A.M."/>
            <person name="Op den Camp H."/>
            <person name="Overmann J."/>
            <person name="Amann R."/>
            <person name="Jetten M.S.M."/>
            <person name="Mascher T."/>
            <person name="Medema M.H."/>
            <person name="Devos D.P."/>
            <person name="Kaster A.-K."/>
            <person name="Ovreas L."/>
            <person name="Rohde M."/>
            <person name="Galperin M.Y."/>
            <person name="Jogler C."/>
        </authorList>
    </citation>
    <scope>NUCLEOTIDE SEQUENCE [LARGE SCALE GENOMIC DNA]</scope>
    <source>
        <strain evidence="3 4">OJF2</strain>
    </source>
</reference>
<evidence type="ECO:0000313" key="4">
    <source>
        <dbReference type="Proteomes" id="UP000324233"/>
    </source>
</evidence>
<keyword evidence="4" id="KW-1185">Reference proteome</keyword>
<dbReference type="InterPro" id="IPR025983">
    <property type="entry name" value="Cys_rich_CPCC"/>
</dbReference>
<dbReference type="OrthoDB" id="1456570at2"/>
<feature type="compositionally biased region" description="Basic and acidic residues" evidence="1">
    <location>
        <begin position="97"/>
        <end position="116"/>
    </location>
</feature>
<evidence type="ECO:0000313" key="3">
    <source>
        <dbReference type="EMBL" id="QEH38389.1"/>
    </source>
</evidence>
<name>A0A5B9WDT5_9BACT</name>
<feature type="region of interest" description="Disordered" evidence="1">
    <location>
        <begin position="96"/>
        <end position="116"/>
    </location>
</feature>
<dbReference type="RefSeq" id="WP_148597835.1">
    <property type="nucleotide sequence ID" value="NZ_CP042997.1"/>
</dbReference>
<organism evidence="3 4">
    <name type="scientific">Aquisphaera giovannonii</name>
    <dbReference type="NCBI Taxonomy" id="406548"/>
    <lineage>
        <taxon>Bacteria</taxon>
        <taxon>Pseudomonadati</taxon>
        <taxon>Planctomycetota</taxon>
        <taxon>Planctomycetia</taxon>
        <taxon>Isosphaerales</taxon>
        <taxon>Isosphaeraceae</taxon>
        <taxon>Aquisphaera</taxon>
    </lineage>
</organism>
<dbReference type="Proteomes" id="UP000324233">
    <property type="component" value="Chromosome"/>
</dbReference>
<accession>A0A5B9WDT5</accession>
<dbReference type="KEGG" id="agv:OJF2_69900"/>
<feature type="domain" description="Cysteine-rich CPCC" evidence="2">
    <location>
        <begin position="38"/>
        <end position="112"/>
    </location>
</feature>
<dbReference type="Pfam" id="PF14206">
    <property type="entry name" value="Cys_rich_CPCC"/>
    <property type="match status" value="1"/>
</dbReference>
<gene>
    <name evidence="3" type="ORF">OJF2_69900</name>
</gene>